<feature type="transmembrane region" description="Helical" evidence="2">
    <location>
        <begin position="12"/>
        <end position="31"/>
    </location>
</feature>
<keyword evidence="4" id="KW-1185">Reference proteome</keyword>
<dbReference type="EMBL" id="BSOT01000009">
    <property type="protein sequence ID" value="GLR72343.1"/>
    <property type="molecule type" value="Genomic_DNA"/>
</dbReference>
<keyword evidence="1" id="KW-0175">Coiled coil</keyword>
<dbReference type="RefSeq" id="WP_284218761.1">
    <property type="nucleotide sequence ID" value="NZ_BSOT01000009.1"/>
</dbReference>
<evidence type="ECO:0000313" key="3">
    <source>
        <dbReference type="EMBL" id="GLR72343.1"/>
    </source>
</evidence>
<dbReference type="Pfam" id="PF20567">
    <property type="entry name" value="DUF6776"/>
    <property type="match status" value="1"/>
</dbReference>
<name>A0AA37SZ39_9ALTE</name>
<sequence length="240" mass="27711">MQINKYKQQVGFVRFYGTVLFVIALSFWAGYEIATTNHTNALEEVAMINQSMDNLMEDNQRLNSALNKRKIELDVQRLTNEKTQLEIRELLKNETALKQQISFYQRVMAPETTQDGFVVERVEINATQSTNNFEMKLMLLQHENIKAVIKGTLNIQLVGSLNDEPKSYAIDDLQNVPKNSLDFGFKYFQVLVLNVTLPEGFEPARLEISTDVYKYKRKRGSYSSTVDWSDAYASEERILD</sequence>
<reference evidence="3" key="1">
    <citation type="journal article" date="2014" name="Int. J. Syst. Evol. Microbiol.">
        <title>Complete genome sequence of Corynebacterium casei LMG S-19264T (=DSM 44701T), isolated from a smear-ripened cheese.</title>
        <authorList>
            <consortium name="US DOE Joint Genome Institute (JGI-PGF)"/>
            <person name="Walter F."/>
            <person name="Albersmeier A."/>
            <person name="Kalinowski J."/>
            <person name="Ruckert C."/>
        </authorList>
    </citation>
    <scope>NUCLEOTIDE SEQUENCE</scope>
    <source>
        <strain evidence="3">NBRC 110023</strain>
    </source>
</reference>
<feature type="coiled-coil region" evidence="1">
    <location>
        <begin position="45"/>
        <end position="100"/>
    </location>
</feature>
<evidence type="ECO:0000256" key="1">
    <source>
        <dbReference type="SAM" id="Coils"/>
    </source>
</evidence>
<reference evidence="3" key="2">
    <citation type="submission" date="2023-01" db="EMBL/GenBank/DDBJ databases">
        <title>Draft genome sequence of Agaribacter marinus strain NBRC 110023.</title>
        <authorList>
            <person name="Sun Q."/>
            <person name="Mori K."/>
        </authorList>
    </citation>
    <scope>NUCLEOTIDE SEQUENCE</scope>
    <source>
        <strain evidence="3">NBRC 110023</strain>
    </source>
</reference>
<protein>
    <submittedName>
        <fullName evidence="3">Uncharacterized protein</fullName>
    </submittedName>
</protein>
<gene>
    <name evidence="3" type="ORF">GCM10007852_32510</name>
</gene>
<proteinExistence type="predicted"/>
<comment type="caution">
    <text evidence="3">The sequence shown here is derived from an EMBL/GenBank/DDBJ whole genome shotgun (WGS) entry which is preliminary data.</text>
</comment>
<evidence type="ECO:0000313" key="4">
    <source>
        <dbReference type="Proteomes" id="UP001156601"/>
    </source>
</evidence>
<keyword evidence="2" id="KW-0812">Transmembrane</keyword>
<organism evidence="3 4">
    <name type="scientific">Agaribacter marinus</name>
    <dbReference type="NCBI Taxonomy" id="1431249"/>
    <lineage>
        <taxon>Bacteria</taxon>
        <taxon>Pseudomonadati</taxon>
        <taxon>Pseudomonadota</taxon>
        <taxon>Gammaproteobacteria</taxon>
        <taxon>Alteromonadales</taxon>
        <taxon>Alteromonadaceae</taxon>
        <taxon>Agaribacter</taxon>
    </lineage>
</organism>
<evidence type="ECO:0000256" key="2">
    <source>
        <dbReference type="SAM" id="Phobius"/>
    </source>
</evidence>
<keyword evidence="2" id="KW-1133">Transmembrane helix</keyword>
<dbReference type="Proteomes" id="UP001156601">
    <property type="component" value="Unassembled WGS sequence"/>
</dbReference>
<keyword evidence="2" id="KW-0472">Membrane</keyword>
<dbReference type="AlphaFoldDB" id="A0AA37SZ39"/>
<dbReference type="InterPro" id="IPR046703">
    <property type="entry name" value="DUF6776"/>
</dbReference>
<accession>A0AA37SZ39</accession>